<name>C7NLB3_KYTSD</name>
<dbReference type="HOGENOM" id="CLU_1872752_0_0_11"/>
<organism evidence="1 2">
    <name type="scientific">Kytococcus sedentarius (strain ATCC 14392 / DSM 20547 / JCM 11482 / CCUG 33030 / NBRC 15357 / NCTC 11040 / CCM 314 / 541)</name>
    <name type="common">Micrococcus sedentarius</name>
    <dbReference type="NCBI Taxonomy" id="478801"/>
    <lineage>
        <taxon>Bacteria</taxon>
        <taxon>Bacillati</taxon>
        <taxon>Actinomycetota</taxon>
        <taxon>Actinomycetes</taxon>
        <taxon>Micrococcales</taxon>
        <taxon>Kytococcaceae</taxon>
        <taxon>Kytococcus</taxon>
    </lineage>
</organism>
<dbReference type="SUPFAM" id="SSF55486">
    <property type="entry name" value="Metalloproteases ('zincins'), catalytic domain"/>
    <property type="match status" value="1"/>
</dbReference>
<dbReference type="EMBL" id="CP001686">
    <property type="protein sequence ID" value="ACV05655.1"/>
    <property type="molecule type" value="Genomic_DNA"/>
</dbReference>
<dbReference type="InterPro" id="IPR024079">
    <property type="entry name" value="MetalloPept_cat_dom_sf"/>
</dbReference>
<sequence>MTADEQEAAGYAMRRLRDTTDLTIEYIGYGCGRYFGYNDMTWFSEDLPPGVRGRYQCDDCRGGRSYKGSVYIDFPELKRGANDWSDIRKTTVHEVGHSLSFRHDSVSAMIQGEVPSTHWRWRSFSASDRDDINRAF</sequence>
<dbReference type="AlphaFoldDB" id="C7NLB3"/>
<evidence type="ECO:0000313" key="1">
    <source>
        <dbReference type="EMBL" id="ACV05655.1"/>
    </source>
</evidence>
<dbReference type="GO" id="GO:0008237">
    <property type="term" value="F:metallopeptidase activity"/>
    <property type="evidence" value="ECO:0007669"/>
    <property type="project" value="InterPro"/>
</dbReference>
<proteinExistence type="predicted"/>
<dbReference type="Proteomes" id="UP000006666">
    <property type="component" value="Chromosome"/>
</dbReference>
<dbReference type="STRING" id="478801.Ksed_05880"/>
<protein>
    <submittedName>
        <fullName evidence="1">Uncharacterized protein</fullName>
    </submittedName>
</protein>
<accession>C7NLB3</accession>
<dbReference type="Gene3D" id="3.40.390.10">
    <property type="entry name" value="Collagenase (Catalytic Domain)"/>
    <property type="match status" value="1"/>
</dbReference>
<evidence type="ECO:0000313" key="2">
    <source>
        <dbReference type="Proteomes" id="UP000006666"/>
    </source>
</evidence>
<reference evidence="1 2" key="1">
    <citation type="journal article" date="2009" name="Stand. Genomic Sci.">
        <title>Complete genome sequence of Kytococcus sedentarius type strain (541).</title>
        <authorList>
            <person name="Sims D."/>
            <person name="Brettin T."/>
            <person name="Detter J.C."/>
            <person name="Han C."/>
            <person name="Lapidus A."/>
            <person name="Copeland A."/>
            <person name="Glavina Del Rio T."/>
            <person name="Nolan M."/>
            <person name="Chen F."/>
            <person name="Lucas S."/>
            <person name="Tice H."/>
            <person name="Cheng J.F."/>
            <person name="Bruce D."/>
            <person name="Goodwin L."/>
            <person name="Pitluck S."/>
            <person name="Ovchinnikova G."/>
            <person name="Pati A."/>
            <person name="Ivanova N."/>
            <person name="Mavrommatis K."/>
            <person name="Chen A."/>
            <person name="Palaniappan K."/>
            <person name="D'haeseleer P."/>
            <person name="Chain P."/>
            <person name="Bristow J."/>
            <person name="Eisen J.A."/>
            <person name="Markowitz V."/>
            <person name="Hugenholtz P."/>
            <person name="Schneider S."/>
            <person name="Goker M."/>
            <person name="Pukall R."/>
            <person name="Kyrpides N.C."/>
            <person name="Klenk H.P."/>
        </authorList>
    </citation>
    <scope>NUCLEOTIDE SEQUENCE [LARGE SCALE GENOMIC DNA]</scope>
    <source>
        <strain evidence="2">ATCC 14392 / DSM 20547 / JCM 11482 / CCUG 33030 / NBRC 15357 / NCTC 11040 / CCM 314 / 541</strain>
    </source>
</reference>
<gene>
    <name evidence="1" type="ordered locus">Ksed_05880</name>
</gene>
<dbReference type="KEGG" id="kse:Ksed_05880"/>
<keyword evidence="2" id="KW-1185">Reference proteome</keyword>